<sequence>MKKELYLILLLFVLIPSESVYAQVEGLAGLAALLERPDADLGLEDEEDEEDEEEKESTRAQPMVDFQD</sequence>
<protein>
    <submittedName>
        <fullName evidence="2">Uncharacterized protein</fullName>
    </submittedName>
</protein>
<gene>
    <name evidence="2" type="ORF">METZ01_LOCUS326327</name>
</gene>
<organism evidence="2">
    <name type="scientific">marine metagenome</name>
    <dbReference type="NCBI Taxonomy" id="408172"/>
    <lineage>
        <taxon>unclassified sequences</taxon>
        <taxon>metagenomes</taxon>
        <taxon>ecological metagenomes</taxon>
    </lineage>
</organism>
<name>A0A382PJC6_9ZZZZ</name>
<feature type="compositionally biased region" description="Acidic residues" evidence="1">
    <location>
        <begin position="41"/>
        <end position="55"/>
    </location>
</feature>
<feature type="region of interest" description="Disordered" evidence="1">
    <location>
        <begin position="39"/>
        <end position="68"/>
    </location>
</feature>
<dbReference type="AlphaFoldDB" id="A0A382PJC6"/>
<evidence type="ECO:0000313" key="2">
    <source>
        <dbReference type="EMBL" id="SVC73473.1"/>
    </source>
</evidence>
<accession>A0A382PJC6</accession>
<dbReference type="EMBL" id="UINC01107815">
    <property type="protein sequence ID" value="SVC73473.1"/>
    <property type="molecule type" value="Genomic_DNA"/>
</dbReference>
<feature type="non-terminal residue" evidence="2">
    <location>
        <position position="1"/>
    </location>
</feature>
<evidence type="ECO:0000256" key="1">
    <source>
        <dbReference type="SAM" id="MobiDB-lite"/>
    </source>
</evidence>
<feature type="non-terminal residue" evidence="2">
    <location>
        <position position="68"/>
    </location>
</feature>
<proteinExistence type="predicted"/>
<reference evidence="2" key="1">
    <citation type="submission" date="2018-05" db="EMBL/GenBank/DDBJ databases">
        <authorList>
            <person name="Lanie J.A."/>
            <person name="Ng W.-L."/>
            <person name="Kazmierczak K.M."/>
            <person name="Andrzejewski T.M."/>
            <person name="Davidsen T.M."/>
            <person name="Wayne K.J."/>
            <person name="Tettelin H."/>
            <person name="Glass J.I."/>
            <person name="Rusch D."/>
            <person name="Podicherti R."/>
            <person name="Tsui H.-C.T."/>
            <person name="Winkler M.E."/>
        </authorList>
    </citation>
    <scope>NUCLEOTIDE SEQUENCE</scope>
</reference>